<dbReference type="AlphaFoldDB" id="A0A9W7SYJ4"/>
<sequence>MHKTFWDMFIYPNNVEAAKAINSTIFAEDIIGRVEQTRQFLGRELNTEYIFGLFTGVALNKEAIELLGRPVAYDIIHFAATDYVTSSAVIVTSNFSTYLAPTEIDSFITWNSKKQISQYDVTFRRLDHFLDLTIANLGRKINASSLAQTMSITTQALANSVCTTHDKYCNGTNLQYESKDACMKFLTQEIRFGKAYELGRNTLLCRMLHQYMIAYRPQVHCPHLGPTGGDMCVVWTEPNAQNTKPVQCANVTLQDDKDYETIVREELYFNAPFVPRGKVNASLAAQ</sequence>
<accession>A0A9W7SYJ4</accession>
<keyword evidence="2" id="KW-1185">Reference proteome</keyword>
<dbReference type="OrthoDB" id="10010954at2759"/>
<name>A0A9W7SYJ4_9PEZI</name>
<proteinExistence type="predicted"/>
<dbReference type="EMBL" id="RIBY02000458">
    <property type="protein sequence ID" value="KAH9842133.1"/>
    <property type="molecule type" value="Genomic_DNA"/>
</dbReference>
<reference evidence="1 2" key="1">
    <citation type="journal article" date="2018" name="IMA Fungus">
        <title>IMA Genome-F 10: Nine draft genome sequences of Claviceps purpurea s.lat., including C. arundinis, C. humidiphila, and C. cf. spartinae, pseudomolecules for the pitch canker pathogen Fusarium circinatum, draft genome of Davidsoniella eucalypti, Grosmannia galeiformis, Quambalaria eucalypti, and Teratosphaeria destructans.</title>
        <authorList>
            <person name="Wingfield B.D."/>
            <person name="Liu M."/>
            <person name="Nguyen H.D."/>
            <person name="Lane F.A."/>
            <person name="Morgan S.W."/>
            <person name="De Vos L."/>
            <person name="Wilken P.M."/>
            <person name="Duong T.A."/>
            <person name="Aylward J."/>
            <person name="Coetzee M.P."/>
            <person name="Dadej K."/>
            <person name="De Beer Z.W."/>
            <person name="Findlay W."/>
            <person name="Havenga M."/>
            <person name="Kolarik M."/>
            <person name="Menzies J.G."/>
            <person name="Naidoo K."/>
            <person name="Pochopski O."/>
            <person name="Shoukouhi P."/>
            <person name="Santana Q.C."/>
            <person name="Seifert K.A."/>
            <person name="Soal N."/>
            <person name="Steenkamp E.T."/>
            <person name="Tatham C.T."/>
            <person name="van der Nest M.A."/>
            <person name="Wingfield M.J."/>
        </authorList>
    </citation>
    <scope>NUCLEOTIDE SEQUENCE [LARGE SCALE GENOMIC DNA]</scope>
    <source>
        <strain evidence="1">CMW44962</strain>
    </source>
</reference>
<organism evidence="1 2">
    <name type="scientific">Teratosphaeria destructans</name>
    <dbReference type="NCBI Taxonomy" id="418781"/>
    <lineage>
        <taxon>Eukaryota</taxon>
        <taxon>Fungi</taxon>
        <taxon>Dikarya</taxon>
        <taxon>Ascomycota</taxon>
        <taxon>Pezizomycotina</taxon>
        <taxon>Dothideomycetes</taxon>
        <taxon>Dothideomycetidae</taxon>
        <taxon>Mycosphaerellales</taxon>
        <taxon>Teratosphaeriaceae</taxon>
        <taxon>Teratosphaeria</taxon>
    </lineage>
</organism>
<evidence type="ECO:0000313" key="2">
    <source>
        <dbReference type="Proteomes" id="UP001138500"/>
    </source>
</evidence>
<protein>
    <submittedName>
        <fullName evidence="1">Uncharacterized protein</fullName>
    </submittedName>
</protein>
<evidence type="ECO:0000313" key="1">
    <source>
        <dbReference type="EMBL" id="KAH9842133.1"/>
    </source>
</evidence>
<comment type="caution">
    <text evidence="1">The sequence shown here is derived from an EMBL/GenBank/DDBJ whole genome shotgun (WGS) entry which is preliminary data.</text>
</comment>
<reference evidence="1 2" key="2">
    <citation type="journal article" date="2021" name="Curr. Genet.">
        <title>Genetic response to nitrogen starvation in the aggressive Eucalyptus foliar pathogen Teratosphaeria destructans.</title>
        <authorList>
            <person name="Havenga M."/>
            <person name="Wingfield B.D."/>
            <person name="Wingfield M.J."/>
            <person name="Dreyer L.L."/>
            <person name="Roets F."/>
            <person name="Aylward J."/>
        </authorList>
    </citation>
    <scope>NUCLEOTIDE SEQUENCE [LARGE SCALE GENOMIC DNA]</scope>
    <source>
        <strain evidence="1">CMW44962</strain>
    </source>
</reference>
<gene>
    <name evidence="1" type="ORF">Tdes44962_MAKER07685</name>
</gene>
<dbReference type="Proteomes" id="UP001138500">
    <property type="component" value="Unassembled WGS sequence"/>
</dbReference>